<organism evidence="1 2">
    <name type="scientific">Pistacia atlantica</name>
    <dbReference type="NCBI Taxonomy" id="434234"/>
    <lineage>
        <taxon>Eukaryota</taxon>
        <taxon>Viridiplantae</taxon>
        <taxon>Streptophyta</taxon>
        <taxon>Embryophyta</taxon>
        <taxon>Tracheophyta</taxon>
        <taxon>Spermatophyta</taxon>
        <taxon>Magnoliopsida</taxon>
        <taxon>eudicotyledons</taxon>
        <taxon>Gunneridae</taxon>
        <taxon>Pentapetalae</taxon>
        <taxon>rosids</taxon>
        <taxon>malvids</taxon>
        <taxon>Sapindales</taxon>
        <taxon>Anacardiaceae</taxon>
        <taxon>Pistacia</taxon>
    </lineage>
</organism>
<dbReference type="Proteomes" id="UP001164250">
    <property type="component" value="Chromosome 12"/>
</dbReference>
<gene>
    <name evidence="1" type="ORF">Patl1_12260</name>
</gene>
<sequence length="564" mass="62710">MVIGDGILTPAISVLSATGGIRLEDPKMTPNALNEKLVVLVAVAILVVLFSVQHHGTDRKGNGWTSLGGIMLCITGTEALFADLSQFPVLAIQIAFTSIVFPCLLLAYTGQAAHLIKNTDHVFDVFYRSISDTIYWPVFVVATAATIVASQATISATFSLIKQATALGCFPGVKVKHTLKRNHRHIYIPEINWILMVLCVAVTSGFKNQHHIGNACGLAVVIVMLVTTLLMILVMVLVWRCHWILVLFFTGLSLLVEGTYFSSVIFKVNRGGWAPLVIAAGIFIVMSAWHYGTIKFYQFEMHNKVSIQWIIGLGPSLGLVRVPGVGFVYSELASGMPHIFGHFITNLPAIHSVMVFVCVKYLPVYTVPERERFLVTRVGPKNFHMFHCVARYGYKDHRKDDEFEKKLFESLFRFIRLESLMDDFSDSDVYSSVGDKQSQLSGDDNANQKNSKAGTDVDVDFASLSSVITFESAAQVNNCTMAVSKFMCRSDEINELEFLAKSRDTGVVHILGKTVVMARRESEFLEKLVIDYIYSFLRKMCREPSALFNLPHQCLLNVGQVILI</sequence>
<comment type="caution">
    <text evidence="1">The sequence shown here is derived from an EMBL/GenBank/DDBJ whole genome shotgun (WGS) entry which is preliminary data.</text>
</comment>
<protein>
    <submittedName>
        <fullName evidence="1">Uncharacterized protein</fullName>
    </submittedName>
</protein>
<reference evidence="2" key="1">
    <citation type="journal article" date="2023" name="G3 (Bethesda)">
        <title>Genome assembly and association tests identify interacting loci associated with vigor, precocity, and sex in interspecific pistachio rootstocks.</title>
        <authorList>
            <person name="Palmer W."/>
            <person name="Jacygrad E."/>
            <person name="Sagayaradj S."/>
            <person name="Cavanaugh K."/>
            <person name="Han R."/>
            <person name="Bertier L."/>
            <person name="Beede B."/>
            <person name="Kafkas S."/>
            <person name="Golino D."/>
            <person name="Preece J."/>
            <person name="Michelmore R."/>
        </authorList>
    </citation>
    <scope>NUCLEOTIDE SEQUENCE [LARGE SCALE GENOMIC DNA]</scope>
</reference>
<accession>A0ACC1A6Q5</accession>
<dbReference type="EMBL" id="CM047908">
    <property type="protein sequence ID" value="KAJ0082645.1"/>
    <property type="molecule type" value="Genomic_DNA"/>
</dbReference>
<evidence type="ECO:0000313" key="2">
    <source>
        <dbReference type="Proteomes" id="UP001164250"/>
    </source>
</evidence>
<keyword evidence="2" id="KW-1185">Reference proteome</keyword>
<name>A0ACC1A6Q5_9ROSI</name>
<evidence type="ECO:0000313" key="1">
    <source>
        <dbReference type="EMBL" id="KAJ0082645.1"/>
    </source>
</evidence>
<proteinExistence type="predicted"/>